<dbReference type="EMBL" id="QEOP01000003">
    <property type="protein sequence ID" value="PVZ93655.1"/>
    <property type="molecule type" value="Genomic_DNA"/>
</dbReference>
<accession>A0A2V1HMG5</accession>
<dbReference type="Pfam" id="PF05977">
    <property type="entry name" value="MFS_3"/>
    <property type="match status" value="1"/>
</dbReference>
<keyword evidence="5 7" id="KW-1133">Transmembrane helix</keyword>
<evidence type="ECO:0000256" key="6">
    <source>
        <dbReference type="ARBA" id="ARBA00023136"/>
    </source>
</evidence>
<feature type="transmembrane region" description="Helical" evidence="7">
    <location>
        <begin position="21"/>
        <end position="44"/>
    </location>
</feature>
<feature type="domain" description="Major facilitator superfamily (MFS) profile" evidence="8">
    <location>
        <begin position="180"/>
        <end position="433"/>
    </location>
</feature>
<dbReference type="GO" id="GO:0022857">
    <property type="term" value="F:transmembrane transporter activity"/>
    <property type="evidence" value="ECO:0007669"/>
    <property type="project" value="InterPro"/>
</dbReference>
<keyword evidence="10" id="KW-1185">Reference proteome</keyword>
<feature type="transmembrane region" description="Helical" evidence="7">
    <location>
        <begin position="50"/>
        <end position="70"/>
    </location>
</feature>
<feature type="transmembrane region" description="Helical" evidence="7">
    <location>
        <begin position="297"/>
        <end position="317"/>
    </location>
</feature>
<evidence type="ECO:0000313" key="10">
    <source>
        <dbReference type="Proteomes" id="UP000244893"/>
    </source>
</evidence>
<dbReference type="RefSeq" id="WP_116757638.1">
    <property type="nucleotide sequence ID" value="NZ_JBHUEX010000001.1"/>
</dbReference>
<evidence type="ECO:0000256" key="1">
    <source>
        <dbReference type="ARBA" id="ARBA00004429"/>
    </source>
</evidence>
<comment type="caution">
    <text evidence="9">The sequence shown here is derived from an EMBL/GenBank/DDBJ whole genome shotgun (WGS) entry which is preliminary data.</text>
</comment>
<evidence type="ECO:0000256" key="2">
    <source>
        <dbReference type="ARBA" id="ARBA00022448"/>
    </source>
</evidence>
<feature type="transmembrane region" description="Helical" evidence="7">
    <location>
        <begin position="257"/>
        <end position="277"/>
    </location>
</feature>
<dbReference type="PANTHER" id="PTHR23513">
    <property type="entry name" value="INTEGRAL MEMBRANE EFFLUX PROTEIN-RELATED"/>
    <property type="match status" value="1"/>
</dbReference>
<dbReference type="InterPro" id="IPR036259">
    <property type="entry name" value="MFS_trans_sf"/>
</dbReference>
<dbReference type="PROSITE" id="PS50850">
    <property type="entry name" value="MFS"/>
    <property type="match status" value="1"/>
</dbReference>
<evidence type="ECO:0000256" key="4">
    <source>
        <dbReference type="ARBA" id="ARBA00022692"/>
    </source>
</evidence>
<keyword evidence="2" id="KW-0813">Transport</keyword>
<evidence type="ECO:0000256" key="7">
    <source>
        <dbReference type="SAM" id="Phobius"/>
    </source>
</evidence>
<feature type="transmembrane region" description="Helical" evidence="7">
    <location>
        <begin position="387"/>
        <end position="418"/>
    </location>
</feature>
<evidence type="ECO:0000256" key="3">
    <source>
        <dbReference type="ARBA" id="ARBA00022475"/>
    </source>
</evidence>
<feature type="transmembrane region" description="Helical" evidence="7">
    <location>
        <begin position="176"/>
        <end position="195"/>
    </location>
</feature>
<evidence type="ECO:0000259" key="8">
    <source>
        <dbReference type="PROSITE" id="PS50850"/>
    </source>
</evidence>
<keyword evidence="4 7" id="KW-0812">Transmembrane</keyword>
<feature type="transmembrane region" description="Helical" evidence="7">
    <location>
        <begin position="225"/>
        <end position="245"/>
    </location>
</feature>
<organism evidence="9 10">
    <name type="scientific">Amnibacterium flavum</name>
    <dbReference type="NCBI Taxonomy" id="2173173"/>
    <lineage>
        <taxon>Bacteria</taxon>
        <taxon>Bacillati</taxon>
        <taxon>Actinomycetota</taxon>
        <taxon>Actinomycetes</taxon>
        <taxon>Micrococcales</taxon>
        <taxon>Microbacteriaceae</taxon>
        <taxon>Amnibacterium</taxon>
    </lineage>
</organism>
<proteinExistence type="predicted"/>
<feature type="transmembrane region" description="Helical" evidence="7">
    <location>
        <begin position="112"/>
        <end position="133"/>
    </location>
</feature>
<evidence type="ECO:0000256" key="5">
    <source>
        <dbReference type="ARBA" id="ARBA00022989"/>
    </source>
</evidence>
<sequence length="433" mass="44613">MPGSHLIDTTPLKLSPAYARLWVGQTVSGIGGQMTIVAVGLHIYELTNSTLSVALVGIIALGPAVVAGLYGGALADAFDRKIVALIAAIVSWGATGTIATLAWLGLETVPTLYVLTAITAAASTILNATQSAITPRLLPRELLPAAAALGGIANGLAVTVGPAVAGVLVALVGFGWTYSIDVVLFVAAFIGILLLPRLPPTNTVRVSHVSAIVDGMRFLRRAPNIRMNFLVDIVAMLFGQPRVLYPAAAALLLGGDAITVGILTASFAIGALLASLFSGRLGAVRHHGVAIGRAIQFYGVFILALGVVFAVVTYGGWSVESGSSDETARIASIVVAAIVLAGAGASDEVSAIFRSTMLQAAVPDHFRGRVQGIFIVVVQGGPRLGDLYVGLLSLIGLLWLPPFVGGIVITLLVGLMVARSKTFRSYDSLNPTP</sequence>
<dbReference type="GO" id="GO:0005886">
    <property type="term" value="C:plasma membrane"/>
    <property type="evidence" value="ECO:0007669"/>
    <property type="project" value="UniProtKB-SubCell"/>
</dbReference>
<dbReference type="Gene3D" id="1.20.1250.20">
    <property type="entry name" value="MFS general substrate transporter like domains"/>
    <property type="match status" value="1"/>
</dbReference>
<dbReference type="SUPFAM" id="SSF103473">
    <property type="entry name" value="MFS general substrate transporter"/>
    <property type="match status" value="1"/>
</dbReference>
<feature type="transmembrane region" description="Helical" evidence="7">
    <location>
        <begin position="82"/>
        <end position="106"/>
    </location>
</feature>
<keyword evidence="6 7" id="KW-0472">Membrane</keyword>
<dbReference type="PANTHER" id="PTHR23513:SF9">
    <property type="entry name" value="ENTEROBACTIN EXPORTER ENTS"/>
    <property type="match status" value="1"/>
</dbReference>
<gene>
    <name evidence="9" type="ORF">DDQ50_14845</name>
</gene>
<dbReference type="CDD" id="cd06173">
    <property type="entry name" value="MFS_MefA_like"/>
    <property type="match status" value="1"/>
</dbReference>
<dbReference type="InterPro" id="IPR010290">
    <property type="entry name" value="TM_effector"/>
</dbReference>
<reference evidence="9 10" key="1">
    <citation type="submission" date="2018-05" db="EMBL/GenBank/DDBJ databases">
        <title>Amnibacterium sp. M8JJ-5, whole genome shotgun sequence.</title>
        <authorList>
            <person name="Tuo L."/>
        </authorList>
    </citation>
    <scope>NUCLEOTIDE SEQUENCE [LARGE SCALE GENOMIC DNA]</scope>
    <source>
        <strain evidence="9 10">M8JJ-5</strain>
    </source>
</reference>
<dbReference type="InterPro" id="IPR020846">
    <property type="entry name" value="MFS_dom"/>
</dbReference>
<keyword evidence="3" id="KW-1003">Cell membrane</keyword>
<comment type="subcellular location">
    <subcellularLocation>
        <location evidence="1">Cell inner membrane</location>
        <topology evidence="1">Multi-pass membrane protein</topology>
    </subcellularLocation>
</comment>
<feature type="transmembrane region" description="Helical" evidence="7">
    <location>
        <begin position="145"/>
        <end position="170"/>
    </location>
</feature>
<dbReference type="Proteomes" id="UP000244893">
    <property type="component" value="Unassembled WGS sequence"/>
</dbReference>
<evidence type="ECO:0000313" key="9">
    <source>
        <dbReference type="EMBL" id="PVZ93655.1"/>
    </source>
</evidence>
<dbReference type="AlphaFoldDB" id="A0A2V1HMG5"/>
<dbReference type="OrthoDB" id="5494559at2"/>
<protein>
    <submittedName>
        <fullName evidence="9">MFS transporter</fullName>
    </submittedName>
</protein>
<name>A0A2V1HMG5_9MICO</name>